<protein>
    <submittedName>
        <fullName evidence="1">DUF6932 family protein</fullName>
    </submittedName>
</protein>
<name>A0ABW2ZIW4_9SPHI</name>
<dbReference type="Proteomes" id="UP001597073">
    <property type="component" value="Unassembled WGS sequence"/>
</dbReference>
<dbReference type="EMBL" id="JBHTIA010000010">
    <property type="protein sequence ID" value="MFD0766117.1"/>
    <property type="molecule type" value="Genomic_DNA"/>
</dbReference>
<gene>
    <name evidence="1" type="ORF">ACFQZI_14735</name>
</gene>
<evidence type="ECO:0000313" key="2">
    <source>
        <dbReference type="Proteomes" id="UP001597073"/>
    </source>
</evidence>
<comment type="caution">
    <text evidence="1">The sequence shown here is derived from an EMBL/GenBank/DDBJ whole genome shotgun (WGS) entry which is preliminary data.</text>
</comment>
<dbReference type="RefSeq" id="WP_377143742.1">
    <property type="nucleotide sequence ID" value="NZ_JBHTIA010000010.1"/>
</dbReference>
<evidence type="ECO:0000313" key="1">
    <source>
        <dbReference type="EMBL" id="MFD0766117.1"/>
    </source>
</evidence>
<organism evidence="1 2">
    <name type="scientific">Mucilaginibacter lutimaris</name>
    <dbReference type="NCBI Taxonomy" id="931629"/>
    <lineage>
        <taxon>Bacteria</taxon>
        <taxon>Pseudomonadati</taxon>
        <taxon>Bacteroidota</taxon>
        <taxon>Sphingobacteriia</taxon>
        <taxon>Sphingobacteriales</taxon>
        <taxon>Sphingobacteriaceae</taxon>
        <taxon>Mucilaginibacter</taxon>
    </lineage>
</organism>
<keyword evidence="2" id="KW-1185">Reference proteome</keyword>
<sequence>MKYNGIYLAPGIYILNEGRFKEEFVHNHPREVLFENLKRLMTVMECVHSSAFYIGGSFVTKLPVPKDVDACWIIPVDISDEELFLRFPIALYPSKVKEEYGVHLFPVSAESLAMNHNTYIDMFQINRLNEPVGIIKIEY</sequence>
<reference evidence="2" key="1">
    <citation type="journal article" date="2019" name="Int. J. Syst. Evol. Microbiol.">
        <title>The Global Catalogue of Microorganisms (GCM) 10K type strain sequencing project: providing services to taxonomists for standard genome sequencing and annotation.</title>
        <authorList>
            <consortium name="The Broad Institute Genomics Platform"/>
            <consortium name="The Broad Institute Genome Sequencing Center for Infectious Disease"/>
            <person name="Wu L."/>
            <person name="Ma J."/>
        </authorList>
    </citation>
    <scope>NUCLEOTIDE SEQUENCE [LARGE SCALE GENOMIC DNA]</scope>
    <source>
        <strain evidence="2">CCUG 60742</strain>
    </source>
</reference>
<dbReference type="Pfam" id="PF22014">
    <property type="entry name" value="DUF6932"/>
    <property type="match status" value="1"/>
</dbReference>
<accession>A0ABW2ZIW4</accession>
<proteinExistence type="predicted"/>
<dbReference type="InterPro" id="IPR053860">
    <property type="entry name" value="DUF6932"/>
</dbReference>